<feature type="domain" description="C2H2-type" evidence="9">
    <location>
        <begin position="50"/>
        <end position="77"/>
    </location>
</feature>
<evidence type="ECO:0000256" key="7">
    <source>
        <dbReference type="ARBA" id="ARBA00023242"/>
    </source>
</evidence>
<evidence type="ECO:0000313" key="11">
    <source>
        <dbReference type="Proteomes" id="UP001328107"/>
    </source>
</evidence>
<dbReference type="PROSITE" id="PS00028">
    <property type="entry name" value="ZINC_FINGER_C2H2_1"/>
    <property type="match status" value="3"/>
</dbReference>
<evidence type="ECO:0000256" key="1">
    <source>
        <dbReference type="ARBA" id="ARBA00004123"/>
    </source>
</evidence>
<dbReference type="AlphaFoldDB" id="A0AAN5I7E6"/>
<dbReference type="InterPro" id="IPR036236">
    <property type="entry name" value="Znf_C2H2_sf"/>
</dbReference>
<evidence type="ECO:0000313" key="10">
    <source>
        <dbReference type="EMBL" id="GMR53176.1"/>
    </source>
</evidence>
<protein>
    <recommendedName>
        <fullName evidence="9">C2H2-type domain-containing protein</fullName>
    </recommendedName>
</protein>
<evidence type="ECO:0000256" key="2">
    <source>
        <dbReference type="ARBA" id="ARBA00022723"/>
    </source>
</evidence>
<proteinExistence type="predicted"/>
<evidence type="ECO:0000256" key="3">
    <source>
        <dbReference type="ARBA" id="ARBA00022737"/>
    </source>
</evidence>
<dbReference type="GO" id="GO:0000981">
    <property type="term" value="F:DNA-binding transcription factor activity, RNA polymerase II-specific"/>
    <property type="evidence" value="ECO:0007669"/>
    <property type="project" value="TreeGrafter"/>
</dbReference>
<accession>A0AAN5I7E6</accession>
<evidence type="ECO:0000256" key="8">
    <source>
        <dbReference type="PROSITE-ProRule" id="PRU00042"/>
    </source>
</evidence>
<evidence type="ECO:0000256" key="4">
    <source>
        <dbReference type="ARBA" id="ARBA00022771"/>
    </source>
</evidence>
<keyword evidence="2" id="KW-0479">Metal-binding</keyword>
<evidence type="ECO:0000256" key="6">
    <source>
        <dbReference type="ARBA" id="ARBA00023125"/>
    </source>
</evidence>
<dbReference type="GO" id="GO:0008270">
    <property type="term" value="F:zinc ion binding"/>
    <property type="evidence" value="ECO:0007669"/>
    <property type="project" value="UniProtKB-KW"/>
</dbReference>
<dbReference type="GO" id="GO:0003677">
    <property type="term" value="F:DNA binding"/>
    <property type="evidence" value="ECO:0007669"/>
    <property type="project" value="UniProtKB-KW"/>
</dbReference>
<dbReference type="InterPro" id="IPR013087">
    <property type="entry name" value="Znf_C2H2_type"/>
</dbReference>
<evidence type="ECO:0000256" key="5">
    <source>
        <dbReference type="ARBA" id="ARBA00022833"/>
    </source>
</evidence>
<reference evidence="11" key="1">
    <citation type="submission" date="2022-10" db="EMBL/GenBank/DDBJ databases">
        <title>Genome assembly of Pristionchus species.</title>
        <authorList>
            <person name="Yoshida K."/>
            <person name="Sommer R.J."/>
        </authorList>
    </citation>
    <scope>NUCLEOTIDE SEQUENCE [LARGE SCALE GENOMIC DNA]</scope>
    <source>
        <strain evidence="11">RS5460</strain>
    </source>
</reference>
<evidence type="ECO:0000259" key="9">
    <source>
        <dbReference type="PROSITE" id="PS50157"/>
    </source>
</evidence>
<dbReference type="PANTHER" id="PTHR24394:SF29">
    <property type="entry name" value="MYONEURIN"/>
    <property type="match status" value="1"/>
</dbReference>
<dbReference type="EMBL" id="BTRK01000005">
    <property type="protein sequence ID" value="GMR53176.1"/>
    <property type="molecule type" value="Genomic_DNA"/>
</dbReference>
<dbReference type="Pfam" id="PF00096">
    <property type="entry name" value="zf-C2H2"/>
    <property type="match status" value="3"/>
</dbReference>
<gene>
    <name evidence="10" type="ORF">PMAYCL1PPCAC_23371</name>
</gene>
<dbReference type="PANTHER" id="PTHR24394">
    <property type="entry name" value="ZINC FINGER PROTEIN"/>
    <property type="match status" value="1"/>
</dbReference>
<feature type="non-terminal residue" evidence="10">
    <location>
        <position position="119"/>
    </location>
</feature>
<comment type="subcellular location">
    <subcellularLocation>
        <location evidence="1">Nucleus</location>
    </subcellularLocation>
</comment>
<keyword evidence="11" id="KW-1185">Reference proteome</keyword>
<dbReference type="Proteomes" id="UP001328107">
    <property type="component" value="Unassembled WGS sequence"/>
</dbReference>
<sequence>MMGEGVYKKKYTFTQRKTATFYHCAECNKTFKHPSKIAEHMRKHTRERPFLCHICGARFTQGGSLKVHERAHLGVLPYKCSYCDRHFATQYNQRNHEAVHLRGGRLHRDHNHRLMAKEG</sequence>
<keyword evidence="6" id="KW-0238">DNA-binding</keyword>
<keyword evidence="4 8" id="KW-0863">Zinc-finger</keyword>
<name>A0AAN5I7E6_9BILA</name>
<dbReference type="FunFam" id="3.30.160.60:FF:000065">
    <property type="entry name" value="B-cell CLL/lymphoma 6, member B"/>
    <property type="match status" value="1"/>
</dbReference>
<keyword evidence="3" id="KW-0677">Repeat</keyword>
<keyword evidence="7" id="KW-0539">Nucleus</keyword>
<dbReference type="FunFam" id="3.30.160.60:FF:000875">
    <property type="entry name" value="zinc finger protein 236 isoform X7"/>
    <property type="match status" value="1"/>
</dbReference>
<dbReference type="PROSITE" id="PS50157">
    <property type="entry name" value="ZINC_FINGER_C2H2_2"/>
    <property type="match status" value="3"/>
</dbReference>
<dbReference type="GO" id="GO:0005634">
    <property type="term" value="C:nucleus"/>
    <property type="evidence" value="ECO:0007669"/>
    <property type="project" value="UniProtKB-SubCell"/>
</dbReference>
<organism evidence="10 11">
    <name type="scientific">Pristionchus mayeri</name>
    <dbReference type="NCBI Taxonomy" id="1317129"/>
    <lineage>
        <taxon>Eukaryota</taxon>
        <taxon>Metazoa</taxon>
        <taxon>Ecdysozoa</taxon>
        <taxon>Nematoda</taxon>
        <taxon>Chromadorea</taxon>
        <taxon>Rhabditida</taxon>
        <taxon>Rhabditina</taxon>
        <taxon>Diplogasteromorpha</taxon>
        <taxon>Diplogasteroidea</taxon>
        <taxon>Neodiplogasteridae</taxon>
        <taxon>Pristionchus</taxon>
    </lineage>
</organism>
<comment type="caution">
    <text evidence="10">The sequence shown here is derived from an EMBL/GenBank/DDBJ whole genome shotgun (WGS) entry which is preliminary data.</text>
</comment>
<feature type="domain" description="C2H2-type" evidence="9">
    <location>
        <begin position="22"/>
        <end position="49"/>
    </location>
</feature>
<keyword evidence="5" id="KW-0862">Zinc</keyword>
<dbReference type="SMART" id="SM00355">
    <property type="entry name" value="ZnF_C2H2"/>
    <property type="match status" value="3"/>
</dbReference>
<dbReference type="SUPFAM" id="SSF57667">
    <property type="entry name" value="beta-beta-alpha zinc fingers"/>
    <property type="match status" value="2"/>
</dbReference>
<dbReference type="Gene3D" id="3.30.160.60">
    <property type="entry name" value="Classic Zinc Finger"/>
    <property type="match status" value="3"/>
</dbReference>
<feature type="domain" description="C2H2-type" evidence="9">
    <location>
        <begin position="78"/>
        <end position="100"/>
    </location>
</feature>